<dbReference type="PROSITE" id="PS01124">
    <property type="entry name" value="HTH_ARAC_FAMILY_2"/>
    <property type="match status" value="1"/>
</dbReference>
<feature type="domain" description="HTH araC/xylS-type" evidence="4">
    <location>
        <begin position="191"/>
        <end position="289"/>
    </location>
</feature>
<dbReference type="PRINTS" id="PR00032">
    <property type="entry name" value="HTHARAC"/>
</dbReference>
<dbReference type="RefSeq" id="WP_116976298.1">
    <property type="nucleotide sequence ID" value="NZ_QPMM01000007.1"/>
</dbReference>
<dbReference type="SUPFAM" id="SSF51215">
    <property type="entry name" value="Regulatory protein AraC"/>
    <property type="match status" value="1"/>
</dbReference>
<dbReference type="GO" id="GO:0043565">
    <property type="term" value="F:sequence-specific DNA binding"/>
    <property type="evidence" value="ECO:0007669"/>
    <property type="project" value="InterPro"/>
</dbReference>
<keyword evidence="6" id="KW-1185">Reference proteome</keyword>
<reference evidence="5 6" key="1">
    <citation type="submission" date="2018-07" db="EMBL/GenBank/DDBJ databases">
        <title>Chitinophaga K2CV101002-2 sp. nov., isolated from a monsoon evergreen broad-leaved forest soil.</title>
        <authorList>
            <person name="Lv Y."/>
        </authorList>
    </citation>
    <scope>NUCLEOTIDE SEQUENCE [LARGE SCALE GENOMIC DNA]</scope>
    <source>
        <strain evidence="5 6">GDMCC 1.1288</strain>
    </source>
</reference>
<dbReference type="Pfam" id="PF12833">
    <property type="entry name" value="HTH_18"/>
    <property type="match status" value="1"/>
</dbReference>
<evidence type="ECO:0000313" key="6">
    <source>
        <dbReference type="Proteomes" id="UP000260644"/>
    </source>
</evidence>
<keyword evidence="1" id="KW-0805">Transcription regulation</keyword>
<dbReference type="Gene3D" id="2.60.120.10">
    <property type="entry name" value="Jelly Rolls"/>
    <property type="match status" value="1"/>
</dbReference>
<proteinExistence type="predicted"/>
<dbReference type="AlphaFoldDB" id="A0A3E1Y8N7"/>
<dbReference type="InterPro" id="IPR014710">
    <property type="entry name" value="RmlC-like_jellyroll"/>
</dbReference>
<dbReference type="InterPro" id="IPR018060">
    <property type="entry name" value="HTH_AraC"/>
</dbReference>
<organism evidence="5 6">
    <name type="scientific">Chitinophaga silvatica</name>
    <dbReference type="NCBI Taxonomy" id="2282649"/>
    <lineage>
        <taxon>Bacteria</taxon>
        <taxon>Pseudomonadati</taxon>
        <taxon>Bacteroidota</taxon>
        <taxon>Chitinophagia</taxon>
        <taxon>Chitinophagales</taxon>
        <taxon>Chitinophagaceae</taxon>
        <taxon>Chitinophaga</taxon>
    </lineage>
</organism>
<dbReference type="InterPro" id="IPR037923">
    <property type="entry name" value="HTH-like"/>
</dbReference>
<name>A0A3E1Y8N7_9BACT</name>
<dbReference type="SUPFAM" id="SSF46689">
    <property type="entry name" value="Homeodomain-like"/>
    <property type="match status" value="2"/>
</dbReference>
<evidence type="ECO:0000256" key="3">
    <source>
        <dbReference type="ARBA" id="ARBA00023163"/>
    </source>
</evidence>
<dbReference type="PANTHER" id="PTHR43280:SF27">
    <property type="entry name" value="TRANSCRIPTIONAL REGULATOR MTLR"/>
    <property type="match status" value="1"/>
</dbReference>
<dbReference type="Gene3D" id="1.10.10.60">
    <property type="entry name" value="Homeodomain-like"/>
    <property type="match status" value="2"/>
</dbReference>
<protein>
    <submittedName>
        <fullName evidence="5">AraC family transcriptional regulator</fullName>
    </submittedName>
</protein>
<dbReference type="InterPro" id="IPR020449">
    <property type="entry name" value="Tscrpt_reg_AraC-type_HTH"/>
</dbReference>
<accession>A0A3E1Y8N7</accession>
<dbReference type="InterPro" id="IPR009057">
    <property type="entry name" value="Homeodomain-like_sf"/>
</dbReference>
<evidence type="ECO:0000256" key="2">
    <source>
        <dbReference type="ARBA" id="ARBA00023125"/>
    </source>
</evidence>
<dbReference type="Proteomes" id="UP000260644">
    <property type="component" value="Unassembled WGS sequence"/>
</dbReference>
<dbReference type="GO" id="GO:0003700">
    <property type="term" value="F:DNA-binding transcription factor activity"/>
    <property type="evidence" value="ECO:0007669"/>
    <property type="project" value="InterPro"/>
</dbReference>
<sequence>MLNESFMFKKVMREITPLGSHDCFSIFSRRKRSFTFPLHSHEEMELNLIIGGKGIQRIVGDHIGYIENAELVLIGPNLPHGWFTEKDSNEDVLEITLQFHKDLFSQNFLEKDQLRSIKKLLEQAGRGIAFSPQVVEQVSKRIIELEKLSGFDSFIQLLSLLHDLSTARNNKLLSDATFSQDVVTHESQRLEQAFEYMNRKYSSQITLTEIARIVNMSEASFSRFIKSHTGFTFTESLMEIRLGHVARMLISTQLTIAEIAYHCGFNNMANFNKLFKRRKGCTPKEFKMNYNRQLVFV</sequence>
<keyword evidence="3" id="KW-0804">Transcription</keyword>
<dbReference type="OrthoDB" id="745435at2"/>
<evidence type="ECO:0000313" key="5">
    <source>
        <dbReference type="EMBL" id="RFS21754.1"/>
    </source>
</evidence>
<evidence type="ECO:0000256" key="1">
    <source>
        <dbReference type="ARBA" id="ARBA00023015"/>
    </source>
</evidence>
<dbReference type="EMBL" id="QPMM01000007">
    <property type="protein sequence ID" value="RFS21754.1"/>
    <property type="molecule type" value="Genomic_DNA"/>
</dbReference>
<dbReference type="SMART" id="SM00342">
    <property type="entry name" value="HTH_ARAC"/>
    <property type="match status" value="1"/>
</dbReference>
<dbReference type="PANTHER" id="PTHR43280">
    <property type="entry name" value="ARAC-FAMILY TRANSCRIPTIONAL REGULATOR"/>
    <property type="match status" value="1"/>
</dbReference>
<evidence type="ECO:0000259" key="4">
    <source>
        <dbReference type="PROSITE" id="PS01124"/>
    </source>
</evidence>
<gene>
    <name evidence="5" type="ORF">DVR12_13920</name>
</gene>
<keyword evidence="2" id="KW-0238">DNA-binding</keyword>
<comment type="caution">
    <text evidence="5">The sequence shown here is derived from an EMBL/GenBank/DDBJ whole genome shotgun (WGS) entry which is preliminary data.</text>
</comment>
<dbReference type="PROSITE" id="PS00041">
    <property type="entry name" value="HTH_ARAC_FAMILY_1"/>
    <property type="match status" value="1"/>
</dbReference>
<dbReference type="InterPro" id="IPR018062">
    <property type="entry name" value="HTH_AraC-typ_CS"/>
</dbReference>